<dbReference type="PANTHER" id="PTHR35788:SF1">
    <property type="entry name" value="EXPORTED PROTEIN"/>
    <property type="match status" value="1"/>
</dbReference>
<accession>A0A645AQQ8</accession>
<feature type="compositionally biased region" description="Acidic residues" evidence="2">
    <location>
        <begin position="187"/>
        <end position="198"/>
    </location>
</feature>
<dbReference type="InterPro" id="IPR007391">
    <property type="entry name" value="Vancomycin_resist_VanW"/>
</dbReference>
<dbReference type="InterPro" id="IPR011098">
    <property type="entry name" value="G5_dom"/>
</dbReference>
<dbReference type="PANTHER" id="PTHR35788">
    <property type="entry name" value="EXPORTED PROTEIN-RELATED"/>
    <property type="match status" value="1"/>
</dbReference>
<protein>
    <recommendedName>
        <fullName evidence="3">G5 domain-containing protein</fullName>
    </recommendedName>
</protein>
<dbReference type="InterPro" id="IPR052913">
    <property type="entry name" value="Glycopeptide_resist_protein"/>
</dbReference>
<dbReference type="PROSITE" id="PS51109">
    <property type="entry name" value="G5"/>
    <property type="match status" value="1"/>
</dbReference>
<proteinExistence type="predicted"/>
<evidence type="ECO:0000256" key="2">
    <source>
        <dbReference type="SAM" id="MobiDB-lite"/>
    </source>
</evidence>
<feature type="domain" description="G5" evidence="3">
    <location>
        <begin position="89"/>
        <end position="168"/>
    </location>
</feature>
<reference evidence="4" key="1">
    <citation type="submission" date="2019-08" db="EMBL/GenBank/DDBJ databases">
        <authorList>
            <person name="Kucharzyk K."/>
            <person name="Murdoch R.W."/>
            <person name="Higgins S."/>
            <person name="Loffler F."/>
        </authorList>
    </citation>
    <scope>NUCLEOTIDE SEQUENCE</scope>
</reference>
<evidence type="ECO:0000259" key="3">
    <source>
        <dbReference type="PROSITE" id="PS51109"/>
    </source>
</evidence>
<dbReference type="AlphaFoldDB" id="A0A645AQQ8"/>
<dbReference type="Pfam" id="PF07501">
    <property type="entry name" value="G5"/>
    <property type="match status" value="1"/>
</dbReference>
<dbReference type="Pfam" id="PF04294">
    <property type="entry name" value="VanW"/>
    <property type="match status" value="1"/>
</dbReference>
<dbReference type="EMBL" id="VSSQ01015251">
    <property type="protein sequence ID" value="MPM55387.1"/>
    <property type="molecule type" value="Genomic_DNA"/>
</dbReference>
<dbReference type="Gene3D" id="2.20.230.10">
    <property type="entry name" value="Resuscitation-promoting factor rpfb"/>
    <property type="match status" value="1"/>
</dbReference>
<gene>
    <name evidence="4" type="ORF">SDC9_102183</name>
</gene>
<feature type="region of interest" description="Disordered" evidence="2">
    <location>
        <begin position="168"/>
        <end position="225"/>
    </location>
</feature>
<organism evidence="4">
    <name type="scientific">bioreactor metagenome</name>
    <dbReference type="NCBI Taxonomy" id="1076179"/>
    <lineage>
        <taxon>unclassified sequences</taxon>
        <taxon>metagenomes</taxon>
        <taxon>ecological metagenomes</taxon>
    </lineage>
</organism>
<sequence length="225" mass="24579">MIDGVGGGICQVSSTIYLSALYADLEITERKNHRFTVTYIPLGQDATVMYGSIDFRFKNNRNSPICLYAEVKGNKMYVKIAGKKEAADEGKVVEIHSNAYNKKPYETITKTDESLAPGKTKLETHGTNGYTVETYKKITVNGEVVSDEFLHKSVYVPCNEVILAGPETEPADSQVILPSDPQPEQTPTDEEEPNESEPSDPQQGEASPAIPGNTDTDISTVPGFI</sequence>
<evidence type="ECO:0000256" key="1">
    <source>
        <dbReference type="ARBA" id="ARBA00022729"/>
    </source>
</evidence>
<comment type="caution">
    <text evidence="4">The sequence shown here is derived from an EMBL/GenBank/DDBJ whole genome shotgun (WGS) entry which is preliminary data.</text>
</comment>
<keyword evidence="1" id="KW-0732">Signal</keyword>
<evidence type="ECO:0000313" key="4">
    <source>
        <dbReference type="EMBL" id="MPM55387.1"/>
    </source>
</evidence>
<dbReference type="SMART" id="SM01208">
    <property type="entry name" value="G5"/>
    <property type="match status" value="1"/>
</dbReference>
<name>A0A645AQQ8_9ZZZZ</name>